<dbReference type="Gene3D" id="3.40.50.11720">
    <property type="entry name" value="3-Deoxy-D-manno-octulosonic-acid transferase, N-terminal domain"/>
    <property type="match status" value="1"/>
</dbReference>
<evidence type="ECO:0000256" key="6">
    <source>
        <dbReference type="ARBA" id="ARBA00031445"/>
    </source>
</evidence>
<dbReference type="SUPFAM" id="SSF53756">
    <property type="entry name" value="UDP-Glycosyltransferase/glycogen phosphorylase"/>
    <property type="match status" value="1"/>
</dbReference>
<keyword evidence="8" id="KW-1003">Cell membrane</keyword>
<keyword evidence="8" id="KW-0472">Membrane</keyword>
<comment type="subcellular location">
    <subcellularLocation>
        <location evidence="8">Cell membrane</location>
    </subcellularLocation>
</comment>
<protein>
    <recommendedName>
        <fullName evidence="4 8">3-deoxy-D-manno-octulosonic acid transferase</fullName>
        <shortName evidence="8">Kdo transferase</shortName>
        <ecNumber evidence="3 8">2.4.99.12</ecNumber>
    </recommendedName>
    <alternativeName>
        <fullName evidence="6 8">Lipid IV(A) 3-deoxy-D-manno-octulosonic acid transferase</fullName>
    </alternativeName>
</protein>
<dbReference type="PANTHER" id="PTHR42755">
    <property type="entry name" value="3-DEOXY-MANNO-OCTULOSONATE CYTIDYLYLTRANSFERASE"/>
    <property type="match status" value="1"/>
</dbReference>
<keyword evidence="5 8" id="KW-0808">Transferase</keyword>
<evidence type="ECO:0000256" key="2">
    <source>
        <dbReference type="ARBA" id="ARBA00004713"/>
    </source>
</evidence>
<dbReference type="Gene3D" id="3.40.50.2000">
    <property type="entry name" value="Glycogen Phosphorylase B"/>
    <property type="match status" value="1"/>
</dbReference>
<evidence type="ECO:0000313" key="10">
    <source>
        <dbReference type="EMBL" id="MDK3016170.1"/>
    </source>
</evidence>
<reference evidence="10 11" key="1">
    <citation type="submission" date="2023-05" db="EMBL/GenBank/DDBJ databases">
        <title>Pseudodonghicola sp. nov.</title>
        <authorList>
            <person name="Huang J."/>
        </authorList>
    </citation>
    <scope>NUCLEOTIDE SEQUENCE [LARGE SCALE GENOMIC DNA]</scope>
    <source>
        <strain evidence="10 11">IC7</strain>
    </source>
</reference>
<dbReference type="Proteomes" id="UP001243757">
    <property type="component" value="Unassembled WGS sequence"/>
</dbReference>
<dbReference type="EC" id="2.4.99.12" evidence="3 8"/>
<comment type="catalytic activity">
    <reaction evidence="7 8">
        <text>lipid IVA (E. coli) + CMP-3-deoxy-beta-D-manno-octulosonate = alpha-Kdo-(2-&gt;6)-lipid IVA (E. coli) + CMP + H(+)</text>
        <dbReference type="Rhea" id="RHEA:28066"/>
        <dbReference type="ChEBI" id="CHEBI:15378"/>
        <dbReference type="ChEBI" id="CHEBI:58603"/>
        <dbReference type="ChEBI" id="CHEBI:60364"/>
        <dbReference type="ChEBI" id="CHEBI:60377"/>
        <dbReference type="ChEBI" id="CHEBI:85987"/>
        <dbReference type="EC" id="2.4.99.12"/>
    </reaction>
</comment>
<keyword evidence="10" id="KW-0328">Glycosyltransferase</keyword>
<dbReference type="GO" id="GO:0043842">
    <property type="term" value="F:Kdo transferase activity"/>
    <property type="evidence" value="ECO:0007669"/>
    <property type="project" value="UniProtKB-EC"/>
</dbReference>
<evidence type="ECO:0000256" key="8">
    <source>
        <dbReference type="RuleBase" id="RU365103"/>
    </source>
</evidence>
<dbReference type="PANTHER" id="PTHR42755:SF1">
    <property type="entry name" value="3-DEOXY-D-MANNO-OCTULOSONIC ACID TRANSFERASE, MITOCHONDRIAL-RELATED"/>
    <property type="match status" value="1"/>
</dbReference>
<dbReference type="InterPro" id="IPR039901">
    <property type="entry name" value="Kdotransferase"/>
</dbReference>
<name>A0ABT7EV05_9RHOB</name>
<feature type="domain" description="3-deoxy-D-manno-octulosonic-acid transferase N-terminal" evidence="9">
    <location>
        <begin position="39"/>
        <end position="215"/>
    </location>
</feature>
<comment type="pathway">
    <text evidence="2 8">Bacterial outer membrane biogenesis; LPS core biosynthesis.</text>
</comment>
<proteinExistence type="inferred from homology"/>
<evidence type="ECO:0000313" key="11">
    <source>
        <dbReference type="Proteomes" id="UP001243757"/>
    </source>
</evidence>
<evidence type="ECO:0000259" key="9">
    <source>
        <dbReference type="Pfam" id="PF04413"/>
    </source>
</evidence>
<dbReference type="InterPro" id="IPR007507">
    <property type="entry name" value="Glycos_transf_N"/>
</dbReference>
<organism evidence="10 11">
    <name type="scientific">Pseudodonghicola flavimaris</name>
    <dbReference type="NCBI Taxonomy" id="3050036"/>
    <lineage>
        <taxon>Bacteria</taxon>
        <taxon>Pseudomonadati</taxon>
        <taxon>Pseudomonadota</taxon>
        <taxon>Alphaproteobacteria</taxon>
        <taxon>Rhodobacterales</taxon>
        <taxon>Paracoccaceae</taxon>
        <taxon>Pseudodonghicola</taxon>
    </lineage>
</organism>
<evidence type="ECO:0000256" key="3">
    <source>
        <dbReference type="ARBA" id="ARBA00012621"/>
    </source>
</evidence>
<comment type="caution">
    <text evidence="10">The sequence shown here is derived from an EMBL/GenBank/DDBJ whole genome shotgun (WGS) entry which is preliminary data.</text>
</comment>
<evidence type="ECO:0000256" key="7">
    <source>
        <dbReference type="ARBA" id="ARBA00049183"/>
    </source>
</evidence>
<gene>
    <name evidence="10" type="ORF">QO033_00695</name>
</gene>
<accession>A0ABT7EV05</accession>
<comment type="function">
    <text evidence="1 8">Involved in lipopolysaccharide (LPS) biosynthesis. Catalyzes the transfer of 3-deoxy-D-manno-octulosonate (Kdo) residue(s) from CMP-Kdo to lipid IV(A), the tetraacyldisaccharide-1,4'-bisphosphate precursor of lipid A.</text>
</comment>
<evidence type="ECO:0000256" key="1">
    <source>
        <dbReference type="ARBA" id="ARBA00003394"/>
    </source>
</evidence>
<evidence type="ECO:0000256" key="5">
    <source>
        <dbReference type="ARBA" id="ARBA00022679"/>
    </source>
</evidence>
<keyword evidence="11" id="KW-1185">Reference proteome</keyword>
<dbReference type="EMBL" id="JASNJD010000001">
    <property type="protein sequence ID" value="MDK3016170.1"/>
    <property type="molecule type" value="Genomic_DNA"/>
</dbReference>
<comment type="similarity">
    <text evidence="8">Belongs to the glycosyltransferase group 1 family.</text>
</comment>
<dbReference type="RefSeq" id="WP_284478992.1">
    <property type="nucleotide sequence ID" value="NZ_JASNJD010000001.1"/>
</dbReference>
<dbReference type="Pfam" id="PF04413">
    <property type="entry name" value="Glycos_transf_N"/>
    <property type="match status" value="1"/>
</dbReference>
<evidence type="ECO:0000256" key="4">
    <source>
        <dbReference type="ARBA" id="ARBA00019077"/>
    </source>
</evidence>
<sequence>MAQAPMLVRLYRGLTPLLLPLAWRSVSRKLTDQGVSEARARERLGQATLPRPQGRLIWFHAASVGESLAVLQLITALGEHLPQTEFLITSGTATSAELIAKRMPPRCRHQFAPLDAPAPVCRFLDHWRPDAALLVESELWPLMIVETAARGAPLALVNARLSAKSVEGWRKWPRTAGYVLGQFALFLTQNQAAADNLLSLGADPARVVTGINLKSTSAPLAEDAATVAELAAALGGRPLWAASSTHAGEEEIILAAHRQLLERHPDLCLMLIPRHPDRGADIAAMIRATGMALARRSAGEMPGAGQQVFLADTLGELGSWYAVAPIVFMGGSLKPIGGHNPFEPADFGAALLTGPHVSNFTESYAPLFALGAAREVADAPEIATAVDDLLTRPEHLTAMRSAARSFADRRQASLDEMVATLSTALSLRPAAPAGAGPDQV</sequence>
<keyword evidence="8" id="KW-0448">Lipopolysaccharide biosynthesis</keyword>
<dbReference type="InterPro" id="IPR038107">
    <property type="entry name" value="Glycos_transf_N_sf"/>
</dbReference>